<dbReference type="Gene3D" id="3.40.50.2000">
    <property type="entry name" value="Glycogen Phosphorylase B"/>
    <property type="match status" value="2"/>
</dbReference>
<dbReference type="eggNOG" id="COG0438">
    <property type="taxonomic scope" value="Bacteria"/>
</dbReference>
<dbReference type="CDD" id="cd03809">
    <property type="entry name" value="GT4_MtfB-like"/>
    <property type="match status" value="1"/>
</dbReference>
<dbReference type="PANTHER" id="PTHR46401">
    <property type="entry name" value="GLYCOSYLTRANSFERASE WBBK-RELATED"/>
    <property type="match status" value="1"/>
</dbReference>
<feature type="domain" description="Glycosyltransferase subfamily 4-like N-terminal" evidence="3">
    <location>
        <begin position="17"/>
        <end position="168"/>
    </location>
</feature>
<dbReference type="GO" id="GO:0009103">
    <property type="term" value="P:lipopolysaccharide biosynthetic process"/>
    <property type="evidence" value="ECO:0007669"/>
    <property type="project" value="TreeGrafter"/>
</dbReference>
<dbReference type="FunFam" id="3.40.50.2000:FF:000119">
    <property type="entry name" value="Glycosyl transferase group 1"/>
    <property type="match status" value="1"/>
</dbReference>
<dbReference type="GO" id="GO:0016757">
    <property type="term" value="F:glycosyltransferase activity"/>
    <property type="evidence" value="ECO:0007669"/>
    <property type="project" value="InterPro"/>
</dbReference>
<reference evidence="4 5" key="1">
    <citation type="journal article" date="2007" name="Photosyn. Res.">
        <title>Complete nucleotide sequence of the freshwater unicellular cyanobacterium Synechococcus elongatus PCC 6301 chromosome: gene content and organization.</title>
        <authorList>
            <person name="Sugita C."/>
            <person name="Ogata K."/>
            <person name="Shikata M."/>
            <person name="Jikuya H."/>
            <person name="Takano J."/>
            <person name="Furumichi M."/>
            <person name="Kanehisa M."/>
            <person name="Omata T."/>
            <person name="Sugiura M."/>
            <person name="Sugita M."/>
        </authorList>
    </citation>
    <scope>NUCLEOTIDE SEQUENCE [LARGE SCALE GENOMIC DNA]</scope>
    <source>
        <strain evidence="5">ATCC 27144 / PCC 6301 / SAUG 1402/1</strain>
    </source>
</reference>
<evidence type="ECO:0000259" key="3">
    <source>
        <dbReference type="Pfam" id="PF13439"/>
    </source>
</evidence>
<protein>
    <submittedName>
        <fullName evidence="4">Probable glycosyltransferase</fullName>
    </submittedName>
</protein>
<dbReference type="PANTHER" id="PTHR46401:SF2">
    <property type="entry name" value="GLYCOSYLTRANSFERASE WBBK-RELATED"/>
    <property type="match status" value="1"/>
</dbReference>
<gene>
    <name evidence="4" type="primary">rfbW</name>
    <name evidence="4" type="ordered locus">syc2067_c</name>
</gene>
<dbReference type="AlphaFoldDB" id="A0A0H3K840"/>
<accession>A0A0H3K840</accession>
<evidence type="ECO:0000256" key="1">
    <source>
        <dbReference type="ARBA" id="ARBA00022679"/>
    </source>
</evidence>
<feature type="domain" description="Glycosyl transferase family 1" evidence="2">
    <location>
        <begin position="176"/>
        <end position="330"/>
    </location>
</feature>
<dbReference type="Proteomes" id="UP000001175">
    <property type="component" value="Chromosome"/>
</dbReference>
<evidence type="ECO:0000313" key="4">
    <source>
        <dbReference type="EMBL" id="BAD80257.1"/>
    </source>
</evidence>
<dbReference type="InterPro" id="IPR001296">
    <property type="entry name" value="Glyco_trans_1"/>
</dbReference>
<dbReference type="RefSeq" id="WP_011244377.1">
    <property type="nucleotide sequence ID" value="NC_006576.1"/>
</dbReference>
<name>A0A0H3K840_SYNP6</name>
<dbReference type="Pfam" id="PF00534">
    <property type="entry name" value="Glycos_transf_1"/>
    <property type="match status" value="1"/>
</dbReference>
<dbReference type="SUPFAM" id="SSF53756">
    <property type="entry name" value="UDP-Glycosyltransferase/glycogen phosphorylase"/>
    <property type="match status" value="1"/>
</dbReference>
<proteinExistence type="predicted"/>
<organism evidence="4 5">
    <name type="scientific">Synechococcus sp. (strain ATCC 27144 / PCC 6301 / SAUG 1402/1)</name>
    <name type="common">Anacystis nidulans</name>
    <dbReference type="NCBI Taxonomy" id="269084"/>
    <lineage>
        <taxon>Bacteria</taxon>
        <taxon>Bacillati</taxon>
        <taxon>Cyanobacteriota</taxon>
        <taxon>Cyanophyceae</taxon>
        <taxon>Synechococcales</taxon>
        <taxon>Synechococcaceae</taxon>
        <taxon>Synechococcus</taxon>
    </lineage>
</organism>
<dbReference type="EMBL" id="AP008231">
    <property type="protein sequence ID" value="BAD80257.1"/>
    <property type="molecule type" value="Genomic_DNA"/>
</dbReference>
<dbReference type="KEGG" id="syc:syc2067_c"/>
<sequence>MGNLLVNLAMVLRQPTGISTYALSLLPYLRSLQPTLLSDRLYEGFDHQLISSRLCSDRGRRARLARLYWTQTQVPKLYRRLGSRLLFSPAPEAPIDRHCRSVVMVHDLRPLQLPSHSWQTYYFRWVVPKIVAQASHVLCNSEATATDLCHFYQLPAQKITPIYLGYDRQHYQPWSGKTSNYFLHIGQQFPHKNLERLIRAFAQLPTDYQLYLAGSRHASETPRLEQLVHSLGLRDRVQFLRYVDYADLPRLIGEAIALVYPSLWEGFGLPILEAMACGTPVITAHGSSLSEVGGEAVLYVDPYRIEAIAAAMRDLIDDSNLRQSLRDRGFQQASRFSWEATGKETCQVLEKFL</sequence>
<evidence type="ECO:0000259" key="2">
    <source>
        <dbReference type="Pfam" id="PF00534"/>
    </source>
</evidence>
<dbReference type="GeneID" id="72430903"/>
<dbReference type="Pfam" id="PF13439">
    <property type="entry name" value="Glyco_transf_4"/>
    <property type="match status" value="1"/>
</dbReference>
<evidence type="ECO:0000313" key="5">
    <source>
        <dbReference type="Proteomes" id="UP000001175"/>
    </source>
</evidence>
<dbReference type="InterPro" id="IPR028098">
    <property type="entry name" value="Glyco_trans_4-like_N"/>
</dbReference>
<keyword evidence="1 4" id="KW-0808">Transferase</keyword>